<dbReference type="GO" id="GO:0009103">
    <property type="term" value="P:lipopolysaccharide biosynthetic process"/>
    <property type="evidence" value="ECO:0007669"/>
    <property type="project" value="TreeGrafter"/>
</dbReference>
<gene>
    <name evidence="4" type="ORF">FA046_13630</name>
</gene>
<dbReference type="RefSeq" id="WP_136827091.1">
    <property type="nucleotide sequence ID" value="NZ_SWBP01000005.1"/>
</dbReference>
<dbReference type="SUPFAM" id="SSF53756">
    <property type="entry name" value="UDP-Glycosyltransferase/glycogen phosphorylase"/>
    <property type="match status" value="1"/>
</dbReference>
<evidence type="ECO:0000313" key="5">
    <source>
        <dbReference type="Proteomes" id="UP000308181"/>
    </source>
</evidence>
<proteinExistence type="predicted"/>
<dbReference type="PANTHER" id="PTHR46401:SF2">
    <property type="entry name" value="GLYCOSYLTRANSFERASE WBBK-RELATED"/>
    <property type="match status" value="1"/>
</dbReference>
<feature type="domain" description="Glycosyl transferase family 1" evidence="2">
    <location>
        <begin position="192"/>
        <end position="363"/>
    </location>
</feature>
<dbReference type="Gene3D" id="3.40.50.2000">
    <property type="entry name" value="Glycogen Phosphorylase B"/>
    <property type="match status" value="2"/>
</dbReference>
<name>A0A4U1BVK9_9SPHI</name>
<dbReference type="Pfam" id="PF13439">
    <property type="entry name" value="Glyco_transf_4"/>
    <property type="match status" value="1"/>
</dbReference>
<organism evidence="4 5">
    <name type="scientific">Pedobacter cryophilus</name>
    <dbReference type="NCBI Taxonomy" id="2571271"/>
    <lineage>
        <taxon>Bacteria</taxon>
        <taxon>Pseudomonadati</taxon>
        <taxon>Bacteroidota</taxon>
        <taxon>Sphingobacteriia</taxon>
        <taxon>Sphingobacteriales</taxon>
        <taxon>Sphingobacteriaceae</taxon>
        <taxon>Pedobacter</taxon>
    </lineage>
</organism>
<protein>
    <submittedName>
        <fullName evidence="4">Glycosyltransferase</fullName>
    </submittedName>
</protein>
<dbReference type="Proteomes" id="UP000308181">
    <property type="component" value="Unassembled WGS sequence"/>
</dbReference>
<evidence type="ECO:0000313" key="4">
    <source>
        <dbReference type="EMBL" id="TKB96224.1"/>
    </source>
</evidence>
<keyword evidence="1 4" id="KW-0808">Transferase</keyword>
<reference evidence="4 5" key="1">
    <citation type="submission" date="2019-04" db="EMBL/GenBank/DDBJ databases">
        <title>Pedobacter sp. AR-3-17 sp. nov., isolated from Arctic soil.</title>
        <authorList>
            <person name="Dahal R.H."/>
            <person name="Kim D.-U."/>
        </authorList>
    </citation>
    <scope>NUCLEOTIDE SEQUENCE [LARGE SCALE GENOMIC DNA]</scope>
    <source>
        <strain evidence="4 5">AR-3-17</strain>
    </source>
</reference>
<dbReference type="InterPro" id="IPR028098">
    <property type="entry name" value="Glyco_trans_4-like_N"/>
</dbReference>
<keyword evidence="5" id="KW-1185">Reference proteome</keyword>
<dbReference type="EMBL" id="SWBP01000005">
    <property type="protein sequence ID" value="TKB96224.1"/>
    <property type="molecule type" value="Genomic_DNA"/>
</dbReference>
<evidence type="ECO:0000256" key="1">
    <source>
        <dbReference type="ARBA" id="ARBA00022679"/>
    </source>
</evidence>
<accession>A0A4U1BVK9</accession>
<evidence type="ECO:0000259" key="2">
    <source>
        <dbReference type="Pfam" id="PF00534"/>
    </source>
</evidence>
<dbReference type="GO" id="GO:0016757">
    <property type="term" value="F:glycosyltransferase activity"/>
    <property type="evidence" value="ECO:0007669"/>
    <property type="project" value="InterPro"/>
</dbReference>
<evidence type="ECO:0000259" key="3">
    <source>
        <dbReference type="Pfam" id="PF13439"/>
    </source>
</evidence>
<dbReference type="AlphaFoldDB" id="A0A4U1BVK9"/>
<comment type="caution">
    <text evidence="4">The sequence shown here is derived from an EMBL/GenBank/DDBJ whole genome shotgun (WGS) entry which is preliminary data.</text>
</comment>
<feature type="domain" description="Glycosyltransferase subfamily 4-like N-terminal" evidence="3">
    <location>
        <begin position="108"/>
        <end position="176"/>
    </location>
</feature>
<dbReference type="OrthoDB" id="9765330at2"/>
<sequence length="407" mass="46112">MKTNNALNQILILSSYPPRQCGIATYSKDLVDALSTKKNSSFSVAICALEKGKYERDYPAEVKYVLDTSKTEEYIQLANKINNDVTIKMVFIQHEFGLFMGEYGETLLYFLYALKKPTVITFHTVLPNPGERLKAILKGITDAADTVIVMTKSSKEILEKEYQIAPSKINIIPHGTHPVKHKNKLKLKEKYNCEGRTVLSTFGLINANKNIETAIEALPKVVQKFPDVLYLIIGKTHPEVLKNEGEVYREELEKKVQKLGLSKHVRFINQYVEISELLDLLQMTDVYLFTSKDENQAVSGTFAYAMSCGCPIISTKIPHAKEMLSSDTGILVDFQQPDQLVNGLLKLLSDNQLRNSMSKKAIEKSKVSEWKNVAIQHAVLLHKYLSYNSFVLNFTKISVKYLYRLAN</sequence>
<dbReference type="InterPro" id="IPR001296">
    <property type="entry name" value="Glyco_trans_1"/>
</dbReference>
<dbReference type="Pfam" id="PF00534">
    <property type="entry name" value="Glycos_transf_1"/>
    <property type="match status" value="1"/>
</dbReference>
<dbReference type="PANTHER" id="PTHR46401">
    <property type="entry name" value="GLYCOSYLTRANSFERASE WBBK-RELATED"/>
    <property type="match status" value="1"/>
</dbReference>